<evidence type="ECO:0000256" key="3">
    <source>
        <dbReference type="ARBA" id="ARBA00022448"/>
    </source>
</evidence>
<feature type="transmembrane region" description="Helical" evidence="9">
    <location>
        <begin position="98"/>
        <end position="117"/>
    </location>
</feature>
<accession>A0A975FKG2</accession>
<evidence type="ECO:0000256" key="7">
    <source>
        <dbReference type="ARBA" id="ARBA00023136"/>
    </source>
</evidence>
<keyword evidence="6 9" id="KW-1133">Transmembrane helix</keyword>
<dbReference type="Gene3D" id="1.10.3470.10">
    <property type="entry name" value="ABC transporter involved in vitamin B12 uptake, BtuC"/>
    <property type="match status" value="1"/>
</dbReference>
<dbReference type="Proteomes" id="UP000672038">
    <property type="component" value="Chromosome"/>
</dbReference>
<evidence type="ECO:0000256" key="2">
    <source>
        <dbReference type="ARBA" id="ARBA00008034"/>
    </source>
</evidence>
<dbReference type="EMBL" id="CP054393">
    <property type="protein sequence ID" value="QTX02581.1"/>
    <property type="molecule type" value="Genomic_DNA"/>
</dbReference>
<dbReference type="GO" id="GO:0055085">
    <property type="term" value="P:transmembrane transport"/>
    <property type="evidence" value="ECO:0007669"/>
    <property type="project" value="InterPro"/>
</dbReference>
<evidence type="ECO:0000313" key="11">
    <source>
        <dbReference type="Proteomes" id="UP000672038"/>
    </source>
</evidence>
<dbReference type="PANTHER" id="PTHR30477">
    <property type="entry name" value="ABC-TRANSPORTER METAL-BINDING PROTEIN"/>
    <property type="match status" value="1"/>
</dbReference>
<dbReference type="KEGG" id="pluf:LFWB_0110"/>
<keyword evidence="11" id="KW-1185">Reference proteome</keyword>
<dbReference type="GO" id="GO:0043190">
    <property type="term" value="C:ATP-binding cassette (ABC) transporter complex"/>
    <property type="evidence" value="ECO:0007669"/>
    <property type="project" value="InterPro"/>
</dbReference>
<dbReference type="InterPro" id="IPR037294">
    <property type="entry name" value="ABC_BtuC-like"/>
</dbReference>
<dbReference type="AlphaFoldDB" id="A0A975FKG2"/>
<feature type="transmembrane region" description="Helical" evidence="9">
    <location>
        <begin position="40"/>
        <end position="60"/>
    </location>
</feature>
<feature type="transmembrane region" description="Helical" evidence="9">
    <location>
        <begin position="226"/>
        <end position="246"/>
    </location>
</feature>
<evidence type="ECO:0000256" key="1">
    <source>
        <dbReference type="ARBA" id="ARBA00004651"/>
    </source>
</evidence>
<feature type="transmembrane region" description="Helical" evidence="9">
    <location>
        <begin position="66"/>
        <end position="86"/>
    </location>
</feature>
<feature type="transmembrane region" description="Helical" evidence="9">
    <location>
        <begin position="195"/>
        <end position="219"/>
    </location>
</feature>
<keyword evidence="5 8" id="KW-0812">Transmembrane</keyword>
<keyword evidence="7 9" id="KW-0472">Membrane</keyword>
<evidence type="ECO:0000256" key="4">
    <source>
        <dbReference type="ARBA" id="ARBA00022475"/>
    </source>
</evidence>
<dbReference type="GO" id="GO:0010043">
    <property type="term" value="P:response to zinc ion"/>
    <property type="evidence" value="ECO:0007669"/>
    <property type="project" value="TreeGrafter"/>
</dbReference>
<keyword evidence="4" id="KW-1003">Cell membrane</keyword>
<comment type="similarity">
    <text evidence="2 8">Belongs to the ABC-3 integral membrane protein family.</text>
</comment>
<evidence type="ECO:0000256" key="9">
    <source>
        <dbReference type="SAM" id="Phobius"/>
    </source>
</evidence>
<feature type="transmembrane region" description="Helical" evidence="9">
    <location>
        <begin position="252"/>
        <end position="270"/>
    </location>
</feature>
<gene>
    <name evidence="10" type="primary">znuB</name>
    <name evidence="10" type="ORF">LFWB_0110</name>
</gene>
<evidence type="ECO:0000256" key="8">
    <source>
        <dbReference type="RuleBase" id="RU003943"/>
    </source>
</evidence>
<sequence length="367" mass="41457">MLWGFIKTVSTTLETEIVLVFCSLMLSSLGFFLVLKRKSLIVDAISHSVLLGNVVAFLIVKELGSPFLMVGAFVVGIIVVYLSDFISKQPRVSKDSAIGIVFAFFFSLSVIIISTSIKKVHMDADVVFIGNPEFAYIGQLYKIIPILLLNVFFVIFFYKELKIFIFDPVLANILGFSSVLINFVLMLLLSVTTVAALDIAGIIMTIVCIIGPPSIAILLTKKTFKCWLLSLWISYICTVFGCLIGNYLDIPISGSISILILVVFLIVLFLEPKKGIVTKVITNYFQKKYFMMIILLMHLENHFLENNKNYIEEVRSDLKWSIQKYNSCLNKAIKLGYIELQKKELFLTNLGRKYLKQKNENFGISIN</sequence>
<comment type="subcellular location">
    <subcellularLocation>
        <location evidence="1 8">Cell membrane</location>
        <topology evidence="1 8">Multi-pass membrane protein</topology>
    </subcellularLocation>
</comment>
<proteinExistence type="inferred from homology"/>
<feature type="transmembrane region" description="Helical" evidence="9">
    <location>
        <begin position="17"/>
        <end position="35"/>
    </location>
</feature>
<protein>
    <submittedName>
        <fullName evidence="10">ABC-type Mn/Zn transport system permease protein</fullName>
    </submittedName>
</protein>
<dbReference type="CDD" id="cd06550">
    <property type="entry name" value="TM_ABC_iron-siderophores_like"/>
    <property type="match status" value="1"/>
</dbReference>
<evidence type="ECO:0000313" key="10">
    <source>
        <dbReference type="EMBL" id="QTX02581.1"/>
    </source>
</evidence>
<organism evidence="10 11">
    <name type="scientific">Loofah witches'-broom phytoplasma</name>
    <dbReference type="NCBI Taxonomy" id="35773"/>
    <lineage>
        <taxon>Bacteria</taxon>
        <taxon>Bacillati</taxon>
        <taxon>Mycoplasmatota</taxon>
        <taxon>Mollicutes</taxon>
        <taxon>Acholeplasmatales</taxon>
        <taxon>Acholeplasmataceae</taxon>
        <taxon>Candidatus Phytoplasma</taxon>
        <taxon>16SrVIII (Loofah witches'-broom group)</taxon>
    </lineage>
</organism>
<name>A0A975FKG2_LOWBP</name>
<reference evidence="10" key="1">
    <citation type="submission" date="2020-06" db="EMBL/GenBank/DDBJ databases">
        <title>Complete genome sequence of Candidatus Phytoplasma luffae NCHU2019.</title>
        <authorList>
            <person name="Cho S.-T."/>
            <person name="Tan C.-M."/>
            <person name="Li J.-R."/>
            <person name="Chien Y.-Y."/>
            <person name="Chiu Y.-C."/>
            <person name="Yang J.-Y."/>
            <person name="Kuo C.-H."/>
        </authorList>
    </citation>
    <scope>NUCLEOTIDE SEQUENCE</scope>
    <source>
        <strain evidence="10">NCHU2019</strain>
    </source>
</reference>
<feature type="transmembrane region" description="Helical" evidence="9">
    <location>
        <begin position="137"/>
        <end position="157"/>
    </location>
</feature>
<dbReference type="SUPFAM" id="SSF81345">
    <property type="entry name" value="ABC transporter involved in vitamin B12 uptake, BtuC"/>
    <property type="match status" value="1"/>
</dbReference>
<dbReference type="InterPro" id="IPR001626">
    <property type="entry name" value="ABC_TroCD"/>
</dbReference>
<dbReference type="PANTHER" id="PTHR30477:SF8">
    <property type="entry name" value="METAL TRANSPORT SYSTEM MEMBRANE PROTEIN CT_070-RELATED"/>
    <property type="match status" value="1"/>
</dbReference>
<feature type="transmembrane region" description="Helical" evidence="9">
    <location>
        <begin position="169"/>
        <end position="189"/>
    </location>
</feature>
<dbReference type="RefSeq" id="WP_210954705.1">
    <property type="nucleotide sequence ID" value="NZ_CP054393.1"/>
</dbReference>
<dbReference type="Pfam" id="PF00950">
    <property type="entry name" value="ABC-3"/>
    <property type="match status" value="1"/>
</dbReference>
<evidence type="ECO:0000256" key="6">
    <source>
        <dbReference type="ARBA" id="ARBA00022989"/>
    </source>
</evidence>
<evidence type="ECO:0000256" key="5">
    <source>
        <dbReference type="ARBA" id="ARBA00022692"/>
    </source>
</evidence>
<keyword evidence="3 8" id="KW-0813">Transport</keyword>